<dbReference type="Gene3D" id="3.40.50.10390">
    <property type="entry name" value="Gingipain r, domain 1"/>
    <property type="match status" value="1"/>
</dbReference>
<accession>A0A938BM27</accession>
<feature type="chain" id="PRO_5037244380" description="Gingipain domain-containing protein" evidence="3">
    <location>
        <begin position="48"/>
        <end position="1461"/>
    </location>
</feature>
<dbReference type="GO" id="GO:0006508">
    <property type="term" value="P:proteolysis"/>
    <property type="evidence" value="ECO:0007669"/>
    <property type="project" value="InterPro"/>
</dbReference>
<evidence type="ECO:0000256" key="3">
    <source>
        <dbReference type="SAM" id="SignalP"/>
    </source>
</evidence>
<dbReference type="InterPro" id="IPR029031">
    <property type="entry name" value="Gingipain_N_sf"/>
</dbReference>
<evidence type="ECO:0000313" key="6">
    <source>
        <dbReference type="EMBL" id="MBM3317609.1"/>
    </source>
</evidence>
<comment type="caution">
    <text evidence="6">The sequence shown here is derived from an EMBL/GenBank/DDBJ whole genome shotgun (WGS) entry which is preliminary data.</text>
</comment>
<organism evidence="6 7">
    <name type="scientific">Eiseniibacteriota bacterium</name>
    <dbReference type="NCBI Taxonomy" id="2212470"/>
    <lineage>
        <taxon>Bacteria</taxon>
        <taxon>Candidatus Eiseniibacteriota</taxon>
    </lineage>
</organism>
<evidence type="ECO:0000259" key="4">
    <source>
        <dbReference type="Pfam" id="PF01364"/>
    </source>
</evidence>
<dbReference type="Gene3D" id="3.40.50.1460">
    <property type="match status" value="1"/>
</dbReference>
<reference evidence="6" key="1">
    <citation type="submission" date="2019-03" db="EMBL/GenBank/DDBJ databases">
        <title>Lake Tanganyika Metagenome-Assembled Genomes (MAGs).</title>
        <authorList>
            <person name="Tran P."/>
        </authorList>
    </citation>
    <scope>NUCLEOTIDE SEQUENCE</scope>
    <source>
        <strain evidence="6">M_DeepCast_400m_m2_100</strain>
    </source>
</reference>
<dbReference type="Pfam" id="PF13860">
    <property type="entry name" value="FlgD_ig"/>
    <property type="match status" value="1"/>
</dbReference>
<evidence type="ECO:0000259" key="5">
    <source>
        <dbReference type="Pfam" id="PF13860"/>
    </source>
</evidence>
<keyword evidence="1 3" id="KW-0732">Signal</keyword>
<feature type="domain" description="FlgD/Vpr Ig-like" evidence="5">
    <location>
        <begin position="1378"/>
        <end position="1442"/>
    </location>
</feature>
<evidence type="ECO:0000256" key="2">
    <source>
        <dbReference type="SAM" id="MobiDB-lite"/>
    </source>
</evidence>
<gene>
    <name evidence="6" type="ORF">FJY75_07130</name>
</gene>
<feature type="signal peptide" evidence="3">
    <location>
        <begin position="1"/>
        <end position="47"/>
    </location>
</feature>
<evidence type="ECO:0000313" key="7">
    <source>
        <dbReference type="Proteomes" id="UP000748308"/>
    </source>
</evidence>
<proteinExistence type="predicted"/>
<dbReference type="GO" id="GO:0008234">
    <property type="term" value="F:cysteine-type peptidase activity"/>
    <property type="evidence" value="ECO:0007669"/>
    <property type="project" value="InterPro"/>
</dbReference>
<dbReference type="Gene3D" id="2.60.40.3800">
    <property type="match status" value="1"/>
</dbReference>
<feature type="domain" description="Gingipain" evidence="4">
    <location>
        <begin position="696"/>
        <end position="1142"/>
    </location>
</feature>
<evidence type="ECO:0008006" key="8">
    <source>
        <dbReference type="Google" id="ProtNLM"/>
    </source>
</evidence>
<evidence type="ECO:0000256" key="1">
    <source>
        <dbReference type="ARBA" id="ARBA00022729"/>
    </source>
</evidence>
<protein>
    <recommendedName>
        <fullName evidence="8">Gingipain domain-containing protein</fullName>
    </recommendedName>
</protein>
<dbReference type="InterPro" id="IPR025965">
    <property type="entry name" value="FlgD/Vpr_Ig-like"/>
</dbReference>
<dbReference type="EMBL" id="VGIY01000152">
    <property type="protein sequence ID" value="MBM3317609.1"/>
    <property type="molecule type" value="Genomic_DNA"/>
</dbReference>
<feature type="region of interest" description="Disordered" evidence="2">
    <location>
        <begin position="1"/>
        <end position="23"/>
    </location>
</feature>
<dbReference type="InterPro" id="IPR038490">
    <property type="entry name" value="Gingipain_propep_sf"/>
</dbReference>
<name>A0A938BM27_UNCEI</name>
<dbReference type="SUPFAM" id="SSF52129">
    <property type="entry name" value="Caspase-like"/>
    <property type="match status" value="2"/>
</dbReference>
<dbReference type="InterPro" id="IPR001769">
    <property type="entry name" value="Gingipain"/>
</dbReference>
<dbReference type="Gene3D" id="2.60.40.4070">
    <property type="match status" value="1"/>
</dbReference>
<dbReference type="Proteomes" id="UP000748308">
    <property type="component" value="Unassembled WGS sequence"/>
</dbReference>
<dbReference type="InterPro" id="IPR029030">
    <property type="entry name" value="Caspase-like_dom_sf"/>
</dbReference>
<sequence>MSRARRRAASAAGGGAARRSRGPRRRFGLPLAAAAGALAALCAPAGAAPATALSQSATGVVFELSPAPASVAARVEQGREYLEIVVPGADRRRDPGAPDLSVAEVLVALPPGARAQARIESVRWEPLAIGRPLPVPAALWGPAEGAAEVSGTGASDRGTALPGLSLDYREDAAIYAGPAPYPRQLVEVGRSYDWRHYRVVPLTVALVRYDPAAGELQRAASVRVRVDFVPDAAPPSPGVQSYLHEEPGWEAIFRGEIVNYESARGMRTWRPLPDRPLPRAPQETLELRLEIPRTGLYRVDFAELRAAGLAVPHLAWDSLRLVVRDFDDLDEVAPFREWPVAYQALDLDGDGLFEEGESLFFQGQDAWDFFGLTAGDRRYGRANVYWLVHGAGPAVTMETRPGWHDWTGLVPLLSYTRTMRFEENTYYMWILARDDVNSPSAGPQGIRTDHYNWTYPVPSEPSGLVRPIKVVPLDLPPLFRVSQVCVHLQGQGYVGNSTTAPHRPRLWLSRSEAPGDTTWAFPGNPYVVPAVDDALACGDTGSLPNSTFGAGRNYVKIYLPRRGDGIDNVDGFGIGIDWVEATFDGRFEVQEQRLLAPLDGHEGRRQLLVRNLSSQAVQVFDVGDPRAPVALAVDPAQIVGNASRQSYDLRLQVECPAAPGRCEILVVEGGRFERVPARGIRLRSAPPLAEFAGEDYVAVYYERFAAELDRLLDHRESQGHRVLRAPVGNVFDTYSGGRRHPYAIKRLLRHMWRTSAPAPEYLLLFGDASNDLAGYTVDRSAANSDTNFVTTITIPGHAISATGTELVTCDHWFADNLRGAWNEPLSFAPDLHVGRVPCGSPAEARVFVDKVLAYERGDETAPWRRRLLFVADDDFSSEISSLGSGGVYRRRGGEWRFLSITRNSANLALNDPLFSILTVDSLYLNAVMDSVPGLGRCQPDTLDPQACLRDAQGRIVPVDYSVTLNYSLNSQYGSTVVRDLLIDKLNRGALFYAYQGHSNRYLLAHEFIQQYYAPASKDDIRLLTNVGRPFVFLGFGCHLAEFATHNEADPGRGDAMVEAMLFCCEGQGRAGIAVIASTDYELIGHTYEEKFFQALLPDPPADAHGRRRWRLGEVFSHSKGKLPSTLPERLTYSLLGDPALRIGTAPPAVALTLNGDPWDSSTGGEYASSRSDDSLIVQIELKDESALGPLTVSDYFGAVPPELLVPVPIDDRHGRRSLIRYATQVQRRPYALRVQARDYDGARREVLVSMPFAAALYEQEGGELEPLPDGEIIRSTAQLALTVRCAALIESEDVRLLADGLPVPLARAEVDQAPGRPAVWTLRFGDLPSAAEPSVLLEVQAAQHGGGWLTLLSQTQPVGVVPLRVEDLAWIPNPFAEQSTLTYRLTAGAGRARLRLFTSSGREILALPHMPASKGRRHFVWDGRDADGDPVANGLYFFEFTLWDEGGRQVERRLDKLVRVR</sequence>
<dbReference type="Pfam" id="PF01364">
    <property type="entry name" value="Peptidase_C25"/>
    <property type="match status" value="1"/>
</dbReference>